<proteinExistence type="predicted"/>
<feature type="compositionally biased region" description="Polar residues" evidence="2">
    <location>
        <begin position="262"/>
        <end position="274"/>
    </location>
</feature>
<feature type="compositionally biased region" description="Basic and acidic residues" evidence="2">
    <location>
        <begin position="153"/>
        <end position="163"/>
    </location>
</feature>
<comment type="caution">
    <text evidence="3">The sequence shown here is derived from an EMBL/GenBank/DDBJ whole genome shotgun (WGS) entry which is preliminary data.</text>
</comment>
<evidence type="ECO:0000313" key="3">
    <source>
        <dbReference type="EMBL" id="KAK0604472.1"/>
    </source>
</evidence>
<reference evidence="3" key="2">
    <citation type="submission" date="2023-06" db="EMBL/GenBank/DDBJ databases">
        <authorList>
            <person name="Swenson N.G."/>
            <person name="Wegrzyn J.L."/>
            <person name="Mcevoy S.L."/>
        </authorList>
    </citation>
    <scope>NUCLEOTIDE SEQUENCE</scope>
    <source>
        <strain evidence="3">NS2018</strain>
        <tissue evidence="3">Leaf</tissue>
    </source>
</reference>
<protein>
    <submittedName>
        <fullName evidence="3">Uncharacterized protein</fullName>
    </submittedName>
</protein>
<name>A0AA39TC64_ACESA</name>
<feature type="compositionally biased region" description="Low complexity" evidence="2">
    <location>
        <begin position="95"/>
        <end position="108"/>
    </location>
</feature>
<keyword evidence="4" id="KW-1185">Reference proteome</keyword>
<sequence>MISEGIFTRLHARLPRLCDFDTVCDLQARAMKNSEAASKRHAAGLAKEGIAGPDGDDPSYGEDAGDVTGGGVESGQPPMRAEAATTVPVPVAVAATTPATATTPTATTSSRKGKEKVGASGGVSDIPFFNADVPETPLDPASDLAPRARRGKRPAESSPDHSARPPKRASRVVQFVVSSDEEGAEEPAVAETPSTQPAVREGPAEEENVAAPPSEEVNEQAIPASTSPSPRTASPPVAMGEPSVSDRPGPSGQPESADRPGPSTQPETSASGSGFSHEAPPAGPVKADEGNVSLFDFSATEICSHLVNNDIYIGDSWGHVKGKSCNKKMEFFFNCHLLMMSELGETYKYGIRASHEVKRLREQASVFTAEKLSAEESHAQQLAQFRESLDGHLSARLAAEEKISAAKEEIHSLKELLSSSQESFAAHLEAERVAEEAKEKAEQEAADLRNQLSSRDLIFENLKAVLEAESVDRFKRSPTYDALLLREFEKGMRQAKKFFAMKDHSNEKALKRFDRSLQQHMANGVDSIKDQMRQWKAHCRYNRTEPHPMHLEIPSKRAFNTYYSGQKGSFSGSGAEPDLGPVAGRDYEPFMPMEDKEVIWPSDEEIEDEEDSEGPPAAG</sequence>
<evidence type="ECO:0000256" key="1">
    <source>
        <dbReference type="SAM" id="Coils"/>
    </source>
</evidence>
<organism evidence="3 4">
    <name type="scientific">Acer saccharum</name>
    <name type="common">Sugar maple</name>
    <dbReference type="NCBI Taxonomy" id="4024"/>
    <lineage>
        <taxon>Eukaryota</taxon>
        <taxon>Viridiplantae</taxon>
        <taxon>Streptophyta</taxon>
        <taxon>Embryophyta</taxon>
        <taxon>Tracheophyta</taxon>
        <taxon>Spermatophyta</taxon>
        <taxon>Magnoliopsida</taxon>
        <taxon>eudicotyledons</taxon>
        <taxon>Gunneridae</taxon>
        <taxon>Pentapetalae</taxon>
        <taxon>rosids</taxon>
        <taxon>malvids</taxon>
        <taxon>Sapindales</taxon>
        <taxon>Sapindaceae</taxon>
        <taxon>Hippocastanoideae</taxon>
        <taxon>Acereae</taxon>
        <taxon>Acer</taxon>
    </lineage>
</organism>
<keyword evidence="1" id="KW-0175">Coiled coil</keyword>
<evidence type="ECO:0000313" key="4">
    <source>
        <dbReference type="Proteomes" id="UP001168877"/>
    </source>
</evidence>
<evidence type="ECO:0000256" key="2">
    <source>
        <dbReference type="SAM" id="MobiDB-lite"/>
    </source>
</evidence>
<gene>
    <name evidence="3" type="ORF">LWI29_015969</name>
</gene>
<feature type="region of interest" description="Disordered" evidence="2">
    <location>
        <begin position="569"/>
        <end position="588"/>
    </location>
</feature>
<feature type="region of interest" description="Disordered" evidence="2">
    <location>
        <begin position="599"/>
        <end position="619"/>
    </location>
</feature>
<feature type="compositionally biased region" description="Acidic residues" evidence="2">
    <location>
        <begin position="54"/>
        <end position="65"/>
    </location>
</feature>
<dbReference type="AlphaFoldDB" id="A0AA39TC64"/>
<dbReference type="Proteomes" id="UP001168877">
    <property type="component" value="Unassembled WGS sequence"/>
</dbReference>
<dbReference type="EMBL" id="JAUESC010000002">
    <property type="protein sequence ID" value="KAK0604472.1"/>
    <property type="molecule type" value="Genomic_DNA"/>
</dbReference>
<accession>A0AA39TC64</accession>
<feature type="compositionally biased region" description="Low complexity" evidence="2">
    <location>
        <begin position="223"/>
        <end position="236"/>
    </location>
</feature>
<feature type="compositionally biased region" description="Acidic residues" evidence="2">
    <location>
        <begin position="602"/>
        <end position="613"/>
    </location>
</feature>
<feature type="region of interest" description="Disordered" evidence="2">
    <location>
        <begin position="44"/>
        <end position="78"/>
    </location>
</feature>
<feature type="coiled-coil region" evidence="1">
    <location>
        <begin position="396"/>
        <end position="454"/>
    </location>
</feature>
<feature type="region of interest" description="Disordered" evidence="2">
    <location>
        <begin position="95"/>
        <end position="287"/>
    </location>
</feature>
<reference evidence="3" key="1">
    <citation type="journal article" date="2022" name="Plant J.">
        <title>Strategies of tolerance reflected in two North American maple genomes.</title>
        <authorList>
            <person name="McEvoy S.L."/>
            <person name="Sezen U.U."/>
            <person name="Trouern-Trend A."/>
            <person name="McMahon S.M."/>
            <person name="Schaberg P.G."/>
            <person name="Yang J."/>
            <person name="Wegrzyn J.L."/>
            <person name="Swenson N.G."/>
        </authorList>
    </citation>
    <scope>NUCLEOTIDE SEQUENCE</scope>
    <source>
        <strain evidence="3">NS2018</strain>
    </source>
</reference>